<proteinExistence type="predicted"/>
<dbReference type="HOGENOM" id="CLU_3131912_0_0_9"/>
<dbReference type="EMBL" id="AE017194">
    <property type="protein sequence ID" value="AAS39929.1"/>
    <property type="molecule type" value="Genomic_DNA"/>
</dbReference>
<dbReference type="AlphaFoldDB" id="Q73CR6"/>
<dbReference type="Proteomes" id="UP000002527">
    <property type="component" value="Chromosome"/>
</dbReference>
<dbReference type="KEGG" id="bca:BCE_0998"/>
<gene>
    <name evidence="1" type="ordered locus">BCE_0998</name>
</gene>
<evidence type="ECO:0000313" key="1">
    <source>
        <dbReference type="EMBL" id="AAS39929.1"/>
    </source>
</evidence>
<protein>
    <submittedName>
        <fullName evidence="1">Uncharacterized protein</fullName>
    </submittedName>
</protein>
<accession>Q73CR6</accession>
<organism evidence="1 2">
    <name type="scientific">Bacillus cereus (strain ATCC 10987 / NRS 248)</name>
    <dbReference type="NCBI Taxonomy" id="222523"/>
    <lineage>
        <taxon>Bacteria</taxon>
        <taxon>Bacillati</taxon>
        <taxon>Bacillota</taxon>
        <taxon>Bacilli</taxon>
        <taxon>Bacillales</taxon>
        <taxon>Bacillaceae</taxon>
        <taxon>Bacillus</taxon>
        <taxon>Bacillus cereus group</taxon>
    </lineage>
</organism>
<name>Q73CR6_BACC1</name>
<sequence length="49" mass="5750">MCQLKERASFYLLKASANIYLSLNPRGKNQIDIMLEHVNPMRISNHEFN</sequence>
<reference evidence="1 2" key="1">
    <citation type="journal article" date="2004" name="Nucleic Acids Res.">
        <title>The genome sequence of Bacillus cereus ATCC 10987 reveals metabolic adaptations and a large plasmid related to Bacillus anthracis pXO1.</title>
        <authorList>
            <person name="Rasko D.A."/>
            <person name="Ravel J."/>
            <person name="Okstad O.A."/>
            <person name="Helgason E."/>
            <person name="Cer R.Z."/>
            <person name="Jiang L."/>
            <person name="Shores K.A."/>
            <person name="Fouts D.E."/>
            <person name="Tourasse N.J."/>
            <person name="Angiuoli S.V."/>
            <person name="Kolonay J."/>
            <person name="Nelson W.C."/>
            <person name="Kolsto A.-B."/>
            <person name="Fraser C.M."/>
            <person name="Read T.D."/>
        </authorList>
    </citation>
    <scope>NUCLEOTIDE SEQUENCE [LARGE SCALE GENOMIC DNA]</scope>
    <source>
        <strain evidence="2">ATCC 10987 / NRS 248</strain>
    </source>
</reference>
<evidence type="ECO:0000313" key="2">
    <source>
        <dbReference type="Proteomes" id="UP000002527"/>
    </source>
</evidence>